<dbReference type="SMART" id="SM00360">
    <property type="entry name" value="RRM"/>
    <property type="match status" value="1"/>
</dbReference>
<feature type="domain" description="RRM" evidence="6">
    <location>
        <begin position="87"/>
        <end position="168"/>
    </location>
</feature>
<keyword evidence="8" id="KW-1185">Reference proteome</keyword>
<name>A0A1J8QHJ7_9AGAM</name>
<dbReference type="InterPro" id="IPR012677">
    <property type="entry name" value="Nucleotide-bd_a/b_plait_sf"/>
</dbReference>
<feature type="compositionally biased region" description="Polar residues" evidence="5">
    <location>
        <begin position="287"/>
        <end position="304"/>
    </location>
</feature>
<dbReference type="Pfam" id="PF00076">
    <property type="entry name" value="RRM_1"/>
    <property type="match status" value="1"/>
</dbReference>
<organism evidence="7 8">
    <name type="scientific">Rhizopogon vesiculosus</name>
    <dbReference type="NCBI Taxonomy" id="180088"/>
    <lineage>
        <taxon>Eukaryota</taxon>
        <taxon>Fungi</taxon>
        <taxon>Dikarya</taxon>
        <taxon>Basidiomycota</taxon>
        <taxon>Agaricomycotina</taxon>
        <taxon>Agaricomycetes</taxon>
        <taxon>Agaricomycetidae</taxon>
        <taxon>Boletales</taxon>
        <taxon>Suillineae</taxon>
        <taxon>Rhizopogonaceae</taxon>
        <taxon>Rhizopogon</taxon>
    </lineage>
</organism>
<dbReference type="InterPro" id="IPR000504">
    <property type="entry name" value="RRM_dom"/>
</dbReference>
<dbReference type="Proteomes" id="UP000183567">
    <property type="component" value="Unassembled WGS sequence"/>
</dbReference>
<evidence type="ECO:0000256" key="2">
    <source>
        <dbReference type="ARBA" id="ARBA00022884"/>
    </source>
</evidence>
<proteinExistence type="predicted"/>
<evidence type="ECO:0000259" key="6">
    <source>
        <dbReference type="PROSITE" id="PS50102"/>
    </source>
</evidence>
<keyword evidence="2 4" id="KW-0694">RNA-binding</keyword>
<evidence type="ECO:0000256" key="1">
    <source>
        <dbReference type="ARBA" id="ARBA00021141"/>
    </source>
</evidence>
<dbReference type="AlphaFoldDB" id="A0A1J8QHJ7"/>
<dbReference type="InterPro" id="IPR039157">
    <property type="entry name" value="RBM18_RRM"/>
</dbReference>
<dbReference type="GO" id="GO:0003723">
    <property type="term" value="F:RNA binding"/>
    <property type="evidence" value="ECO:0007669"/>
    <property type="project" value="UniProtKB-UniRule"/>
</dbReference>
<dbReference type="OrthoDB" id="6730379at2759"/>
<dbReference type="Gene3D" id="3.30.70.330">
    <property type="match status" value="1"/>
</dbReference>
<feature type="region of interest" description="Disordered" evidence="5">
    <location>
        <begin position="219"/>
        <end position="319"/>
    </location>
</feature>
<dbReference type="CDD" id="cd12355">
    <property type="entry name" value="RRM_RBM18"/>
    <property type="match status" value="1"/>
</dbReference>
<dbReference type="EMBL" id="LVVM01004465">
    <property type="protein sequence ID" value="OJA12856.1"/>
    <property type="molecule type" value="Genomic_DNA"/>
</dbReference>
<gene>
    <name evidence="7" type="ORF">AZE42_02435</name>
</gene>
<feature type="compositionally biased region" description="Polar residues" evidence="5">
    <location>
        <begin position="221"/>
        <end position="231"/>
    </location>
</feature>
<evidence type="ECO:0000256" key="4">
    <source>
        <dbReference type="PROSITE-ProRule" id="PRU00176"/>
    </source>
</evidence>
<evidence type="ECO:0000256" key="5">
    <source>
        <dbReference type="SAM" id="MobiDB-lite"/>
    </source>
</evidence>
<dbReference type="PROSITE" id="PS50102">
    <property type="entry name" value="RRM"/>
    <property type="match status" value="1"/>
</dbReference>
<dbReference type="InterPro" id="IPR035979">
    <property type="entry name" value="RBD_domain_sf"/>
</dbReference>
<accession>A0A1J8QHJ7</accession>
<sequence>MPEIESSVKGRLNIEHLISHQLGPSTDTFPSPESTLAHAMEDIPAESLQVDKDDSSLNDHLWIPEPESQEHVVATPQASSSSSQLRDRLYIGNLHPTIDEYTLLQVFTKFGKVSKLDFLFHKAGPNKGKPRGYAFLEYLHERDARTALENIHGKLLRGRKLVVTFAHQAPLEQHGGIRQAVKTRRIDARPTTLSMMKSGIHTRPEGTDNKIAMMEAKLRQMESSNTSSVNSLPPKPPPTLLGSASGQCRGAKGSLSRDSSGLIVPRSAPRGEPPSHPRPSVEADSMPSRSSSATLHTRPSSMSGKRTIPGVKIVKERSK</sequence>
<evidence type="ECO:0000313" key="7">
    <source>
        <dbReference type="EMBL" id="OJA12856.1"/>
    </source>
</evidence>
<dbReference type="PANTHER" id="PTHR48027">
    <property type="entry name" value="HETEROGENEOUS NUCLEAR RIBONUCLEOPROTEIN 87F-RELATED"/>
    <property type="match status" value="1"/>
</dbReference>
<dbReference type="STRING" id="180088.A0A1J8QHJ7"/>
<protein>
    <recommendedName>
        <fullName evidence="1">Probable RNA-binding protein 18</fullName>
    </recommendedName>
    <alternativeName>
        <fullName evidence="3">RNA-binding motif protein 18</fullName>
    </alternativeName>
</protein>
<dbReference type="SUPFAM" id="SSF54928">
    <property type="entry name" value="RNA-binding domain, RBD"/>
    <property type="match status" value="1"/>
</dbReference>
<reference evidence="7 8" key="1">
    <citation type="submission" date="2016-03" db="EMBL/GenBank/DDBJ databases">
        <title>Comparative genomics of the ectomycorrhizal sister species Rhizopogon vinicolor and Rhizopogon vesiculosus (Basidiomycota: Boletales) reveals a divergence of the mating type B locus.</title>
        <authorList>
            <person name="Mujic A.B."/>
            <person name="Kuo A."/>
            <person name="Tritt A."/>
            <person name="Lipzen A."/>
            <person name="Chen C."/>
            <person name="Johnson J."/>
            <person name="Sharma A."/>
            <person name="Barry K."/>
            <person name="Grigoriev I.V."/>
            <person name="Spatafora J.W."/>
        </authorList>
    </citation>
    <scope>NUCLEOTIDE SEQUENCE [LARGE SCALE GENOMIC DNA]</scope>
    <source>
        <strain evidence="7 8">AM-OR11-056</strain>
    </source>
</reference>
<evidence type="ECO:0000256" key="3">
    <source>
        <dbReference type="ARBA" id="ARBA00030780"/>
    </source>
</evidence>
<dbReference type="InterPro" id="IPR052462">
    <property type="entry name" value="SLIRP/GR-RBP-like"/>
</dbReference>
<comment type="caution">
    <text evidence="7">The sequence shown here is derived from an EMBL/GenBank/DDBJ whole genome shotgun (WGS) entry which is preliminary data.</text>
</comment>
<evidence type="ECO:0000313" key="8">
    <source>
        <dbReference type="Proteomes" id="UP000183567"/>
    </source>
</evidence>